<comment type="caution">
    <text evidence="3">The sequence shown here is derived from an EMBL/GenBank/DDBJ whole genome shotgun (WGS) entry which is preliminary data.</text>
</comment>
<evidence type="ECO:0000313" key="3">
    <source>
        <dbReference type="EMBL" id="TSB05011.1"/>
    </source>
</evidence>
<proteinExistence type="predicted"/>
<dbReference type="Proteomes" id="UP000320160">
    <property type="component" value="Unassembled WGS sequence"/>
</dbReference>
<dbReference type="Pfam" id="PF12973">
    <property type="entry name" value="Cupin_7"/>
    <property type="match status" value="1"/>
</dbReference>
<sequence>MTQLPSQGSVKLSAGDWQPGERPGEMIRSLLDDPRGYRTMLMKVAPGPLGMLHAHDEIEQIYVMDGDFFDDDESYGPGDFLLRMPGAMHRAGSKGGCTMFIAYAPLTEGSR</sequence>
<organism evidence="3 4">
    <name type="scientific">Sphingorhabdus contaminans</name>
    <dbReference type="NCBI Taxonomy" id="1343899"/>
    <lineage>
        <taxon>Bacteria</taxon>
        <taxon>Pseudomonadati</taxon>
        <taxon>Pseudomonadota</taxon>
        <taxon>Alphaproteobacteria</taxon>
        <taxon>Sphingomonadales</taxon>
        <taxon>Sphingomonadaceae</taxon>
        <taxon>Sphingorhabdus</taxon>
    </lineage>
</organism>
<dbReference type="InterPro" id="IPR011051">
    <property type="entry name" value="RmlC_Cupin_sf"/>
</dbReference>
<feature type="compositionally biased region" description="Polar residues" evidence="1">
    <location>
        <begin position="1"/>
        <end position="10"/>
    </location>
</feature>
<dbReference type="RefSeq" id="WP_143775927.1">
    <property type="nucleotide sequence ID" value="NZ_VKKU01000001.1"/>
</dbReference>
<evidence type="ECO:0000259" key="2">
    <source>
        <dbReference type="Pfam" id="PF12973"/>
    </source>
</evidence>
<evidence type="ECO:0000313" key="4">
    <source>
        <dbReference type="Proteomes" id="UP000320160"/>
    </source>
</evidence>
<dbReference type="EMBL" id="VKKU01000001">
    <property type="protein sequence ID" value="TSB05011.1"/>
    <property type="molecule type" value="Genomic_DNA"/>
</dbReference>
<dbReference type="SUPFAM" id="SSF51182">
    <property type="entry name" value="RmlC-like cupins"/>
    <property type="match status" value="1"/>
</dbReference>
<name>A0A553WK34_9SPHN</name>
<feature type="region of interest" description="Disordered" evidence="1">
    <location>
        <begin position="1"/>
        <end position="28"/>
    </location>
</feature>
<dbReference type="AlphaFoldDB" id="A0A553WK34"/>
<evidence type="ECO:0000256" key="1">
    <source>
        <dbReference type="SAM" id="MobiDB-lite"/>
    </source>
</evidence>
<keyword evidence="4" id="KW-1185">Reference proteome</keyword>
<accession>A0A553WK34</accession>
<reference evidence="3 4" key="1">
    <citation type="submission" date="2019-07" db="EMBL/GenBank/DDBJ databases">
        <authorList>
            <person name="Park M."/>
        </authorList>
    </citation>
    <scope>NUCLEOTIDE SEQUENCE [LARGE SCALE GENOMIC DNA]</scope>
    <source>
        <strain evidence="3 4">KCTC32445</strain>
    </source>
</reference>
<feature type="domain" description="ChrR-like cupin" evidence="2">
    <location>
        <begin position="10"/>
        <end position="106"/>
    </location>
</feature>
<dbReference type="Gene3D" id="2.60.120.10">
    <property type="entry name" value="Jelly Rolls"/>
    <property type="match status" value="1"/>
</dbReference>
<dbReference type="OrthoDB" id="9801227at2"/>
<protein>
    <recommendedName>
        <fullName evidence="2">ChrR-like cupin domain-containing protein</fullName>
    </recommendedName>
</protein>
<dbReference type="InterPro" id="IPR025979">
    <property type="entry name" value="ChrR-like_cupin_dom"/>
</dbReference>
<gene>
    <name evidence="3" type="ORF">FOM92_06390</name>
</gene>
<dbReference type="InterPro" id="IPR014710">
    <property type="entry name" value="RmlC-like_jellyroll"/>
</dbReference>